<protein>
    <submittedName>
        <fullName evidence="2">Uncharacterized protein</fullName>
    </submittedName>
</protein>
<name>A0ABQ5K170_9EUKA</name>
<feature type="region of interest" description="Disordered" evidence="1">
    <location>
        <begin position="572"/>
        <end position="593"/>
    </location>
</feature>
<comment type="caution">
    <text evidence="2">The sequence shown here is derived from an EMBL/GenBank/DDBJ whole genome shotgun (WGS) entry which is preliminary data.</text>
</comment>
<feature type="region of interest" description="Disordered" evidence="1">
    <location>
        <begin position="1"/>
        <end position="71"/>
    </location>
</feature>
<dbReference type="EMBL" id="BQXS01012566">
    <property type="protein sequence ID" value="GKT25116.1"/>
    <property type="molecule type" value="Genomic_DNA"/>
</dbReference>
<evidence type="ECO:0000256" key="1">
    <source>
        <dbReference type="SAM" id="MobiDB-lite"/>
    </source>
</evidence>
<evidence type="ECO:0000313" key="3">
    <source>
        <dbReference type="Proteomes" id="UP001057375"/>
    </source>
</evidence>
<organism evidence="2 3">
    <name type="scientific">Aduncisulcus paluster</name>
    <dbReference type="NCBI Taxonomy" id="2918883"/>
    <lineage>
        <taxon>Eukaryota</taxon>
        <taxon>Metamonada</taxon>
        <taxon>Carpediemonas-like organisms</taxon>
        <taxon>Aduncisulcus</taxon>
    </lineage>
</organism>
<accession>A0ABQ5K170</accession>
<feature type="compositionally biased region" description="Low complexity" evidence="1">
    <location>
        <begin position="330"/>
        <end position="343"/>
    </location>
</feature>
<feature type="compositionally biased region" description="Low complexity" evidence="1">
    <location>
        <begin position="47"/>
        <end position="59"/>
    </location>
</feature>
<proteinExistence type="predicted"/>
<evidence type="ECO:0000313" key="2">
    <source>
        <dbReference type="EMBL" id="GKT25116.1"/>
    </source>
</evidence>
<feature type="compositionally biased region" description="Polar residues" evidence="1">
    <location>
        <begin position="11"/>
        <end position="46"/>
    </location>
</feature>
<gene>
    <name evidence="2" type="ORF">ADUPG1_012937</name>
</gene>
<feature type="region of interest" description="Disordered" evidence="1">
    <location>
        <begin position="308"/>
        <end position="352"/>
    </location>
</feature>
<sequence>MGEMERFFRGNTPTTMSFPTQTKRNEVGTSRTKVNISHHNPSLSIPYTSETSGGSYSTLRTRERSSSRSPSPEIMAACAAAKAAIVAVRSRSASPHSPAYGRSPDRYGRRSPSPEIFPFHKFLPLGVEIPASPIVPEPYPSNNCCARDCLKKYPFGDRESLMSAIAVVNHRGPRREEYRKAFIEKHFINEKGDIVMCYNAIKLLMKCSNDKVRIAVRDVRQRVCPDKLQRSGRKKKLSNDDLQRIQKAITPYIEINPEDGSAKLTTSTITELFKKSSPSLPKHVNSKNFGTVVKKILLKAGKSASKKKRMLGDAEYTSAHHSDARRNISGRKSSSSSSIRPPSTFLQPDMPAPSRFYKMNERRYFSGHPDSERDSAPFFELSQLGMSDFTESSMFGTHTETSHNIFTDDLSQRSYEYVPMSGGYTTSSLPLPPNPAGSMGMSPRSVPSLDMFSPPMMSPSSPYSGIPPVPVAPDSIGGSGPTHSIFSSDVPSPFVPDSMLPPYPMKEEEVDITQSMPIPTMPSAGYHQGPSVMDGQYPEMYTYGGGYNPQPVFSHKQNLKDEEDEMGIMIHHEGSFSGSGNVAESLSIPFPPP</sequence>
<keyword evidence="3" id="KW-1185">Reference proteome</keyword>
<dbReference type="Proteomes" id="UP001057375">
    <property type="component" value="Unassembled WGS sequence"/>
</dbReference>
<reference evidence="2" key="1">
    <citation type="submission" date="2022-03" db="EMBL/GenBank/DDBJ databases">
        <title>Draft genome sequence of Aduncisulcus paluster, a free-living microaerophilic Fornicata.</title>
        <authorList>
            <person name="Yuyama I."/>
            <person name="Kume K."/>
            <person name="Tamura T."/>
            <person name="Inagaki Y."/>
            <person name="Hashimoto T."/>
        </authorList>
    </citation>
    <scope>NUCLEOTIDE SEQUENCE</scope>
    <source>
        <strain evidence="2">NY0171</strain>
    </source>
</reference>